<proteinExistence type="predicted"/>
<sequence length="63" mass="7095">MTQLHSGPVTVLASFTLVSHDTPLTLNIMMKCFVHLSKRAKNSMDNSLTFLIKILNVFMRIST</sequence>
<evidence type="ECO:0000313" key="1">
    <source>
        <dbReference type="EMBL" id="SUS07276.1"/>
    </source>
</evidence>
<protein>
    <submittedName>
        <fullName evidence="1">Uncharacterized protein</fullName>
    </submittedName>
</protein>
<gene>
    <name evidence="1" type="ORF">DF3PB_4030004</name>
</gene>
<name>A0A380TG52_9ZZZZ</name>
<reference evidence="1" key="1">
    <citation type="submission" date="2018-07" db="EMBL/GenBank/DDBJ databases">
        <authorList>
            <person name="Quirk P.G."/>
            <person name="Krulwich T.A."/>
        </authorList>
    </citation>
    <scope>NUCLEOTIDE SEQUENCE</scope>
</reference>
<dbReference type="AlphaFoldDB" id="A0A380TG52"/>
<accession>A0A380TG52</accession>
<organism evidence="1">
    <name type="scientific">metagenome</name>
    <dbReference type="NCBI Taxonomy" id="256318"/>
    <lineage>
        <taxon>unclassified sequences</taxon>
        <taxon>metagenomes</taxon>
    </lineage>
</organism>
<dbReference type="EMBL" id="UIDG01000339">
    <property type="protein sequence ID" value="SUS07276.1"/>
    <property type="molecule type" value="Genomic_DNA"/>
</dbReference>